<dbReference type="AlphaFoldDB" id="E9FQQ6"/>
<feature type="signal peptide" evidence="1">
    <location>
        <begin position="1"/>
        <end position="20"/>
    </location>
</feature>
<dbReference type="InParanoid" id="E9FQQ6"/>
<dbReference type="SUPFAM" id="SSF51695">
    <property type="entry name" value="PLC-like phosphodiesterases"/>
    <property type="match status" value="1"/>
</dbReference>
<dbReference type="Proteomes" id="UP000000305">
    <property type="component" value="Unassembled WGS sequence"/>
</dbReference>
<evidence type="ECO:0000313" key="2">
    <source>
        <dbReference type="EMBL" id="EFX90329.1"/>
    </source>
</evidence>
<organism evidence="2 3">
    <name type="scientific">Daphnia pulex</name>
    <name type="common">Water flea</name>
    <dbReference type="NCBI Taxonomy" id="6669"/>
    <lineage>
        <taxon>Eukaryota</taxon>
        <taxon>Metazoa</taxon>
        <taxon>Ecdysozoa</taxon>
        <taxon>Arthropoda</taxon>
        <taxon>Crustacea</taxon>
        <taxon>Branchiopoda</taxon>
        <taxon>Diplostraca</taxon>
        <taxon>Cladocera</taxon>
        <taxon>Anomopoda</taxon>
        <taxon>Daphniidae</taxon>
        <taxon>Daphnia</taxon>
    </lineage>
</organism>
<dbReference type="KEGG" id="dpx:DAPPUDRAFT_94205"/>
<dbReference type="Gene3D" id="3.20.20.190">
    <property type="entry name" value="Phosphatidylinositol (PI) phosphodiesterase"/>
    <property type="match status" value="1"/>
</dbReference>
<gene>
    <name evidence="2" type="ORF">DAPPUDRAFT_94205</name>
</gene>
<dbReference type="GO" id="GO:0006629">
    <property type="term" value="P:lipid metabolic process"/>
    <property type="evidence" value="ECO:0007669"/>
    <property type="project" value="InterPro"/>
</dbReference>
<keyword evidence="1" id="KW-0732">Signal</keyword>
<dbReference type="OrthoDB" id="1058301at2759"/>
<dbReference type="OMA" id="IAHMINT"/>
<dbReference type="InterPro" id="IPR017946">
    <property type="entry name" value="PLC-like_Pdiesterase_TIM-brl"/>
</dbReference>
<name>E9FQQ6_DAPPU</name>
<protein>
    <recommendedName>
        <fullName evidence="4">GP-PDE domain-containing protein</fullName>
    </recommendedName>
</protein>
<reference evidence="2 3" key="1">
    <citation type="journal article" date="2011" name="Science">
        <title>The ecoresponsive genome of Daphnia pulex.</title>
        <authorList>
            <person name="Colbourne J.K."/>
            <person name="Pfrender M.E."/>
            <person name="Gilbert D."/>
            <person name="Thomas W.K."/>
            <person name="Tucker A."/>
            <person name="Oakley T.H."/>
            <person name="Tokishita S."/>
            <person name="Aerts A."/>
            <person name="Arnold G.J."/>
            <person name="Basu M.K."/>
            <person name="Bauer D.J."/>
            <person name="Caceres C.E."/>
            <person name="Carmel L."/>
            <person name="Casola C."/>
            <person name="Choi J.H."/>
            <person name="Detter J.C."/>
            <person name="Dong Q."/>
            <person name="Dusheyko S."/>
            <person name="Eads B.D."/>
            <person name="Frohlich T."/>
            <person name="Geiler-Samerotte K.A."/>
            <person name="Gerlach D."/>
            <person name="Hatcher P."/>
            <person name="Jogdeo S."/>
            <person name="Krijgsveld J."/>
            <person name="Kriventseva E.V."/>
            <person name="Kultz D."/>
            <person name="Laforsch C."/>
            <person name="Lindquist E."/>
            <person name="Lopez J."/>
            <person name="Manak J.R."/>
            <person name="Muller J."/>
            <person name="Pangilinan J."/>
            <person name="Patwardhan R.P."/>
            <person name="Pitluck S."/>
            <person name="Pritham E.J."/>
            <person name="Rechtsteiner A."/>
            <person name="Rho M."/>
            <person name="Rogozin I.B."/>
            <person name="Sakarya O."/>
            <person name="Salamov A."/>
            <person name="Schaack S."/>
            <person name="Shapiro H."/>
            <person name="Shiga Y."/>
            <person name="Skalitzky C."/>
            <person name="Smith Z."/>
            <person name="Souvorov A."/>
            <person name="Sung W."/>
            <person name="Tang Z."/>
            <person name="Tsuchiya D."/>
            <person name="Tu H."/>
            <person name="Vos H."/>
            <person name="Wang M."/>
            <person name="Wolf Y.I."/>
            <person name="Yamagata H."/>
            <person name="Yamada T."/>
            <person name="Ye Y."/>
            <person name="Shaw J.R."/>
            <person name="Andrews J."/>
            <person name="Crease T.J."/>
            <person name="Tang H."/>
            <person name="Lucas S.M."/>
            <person name="Robertson H.M."/>
            <person name="Bork P."/>
            <person name="Koonin E.V."/>
            <person name="Zdobnov E.M."/>
            <person name="Grigoriev I.V."/>
            <person name="Lynch M."/>
            <person name="Boore J.L."/>
        </authorList>
    </citation>
    <scope>NUCLEOTIDE SEQUENCE [LARGE SCALE GENOMIC DNA]</scope>
</reference>
<dbReference type="EMBL" id="GL732523">
    <property type="protein sequence ID" value="EFX90329.1"/>
    <property type="molecule type" value="Genomic_DNA"/>
</dbReference>
<dbReference type="GO" id="GO:0008081">
    <property type="term" value="F:phosphoric diester hydrolase activity"/>
    <property type="evidence" value="ECO:0007669"/>
    <property type="project" value="InterPro"/>
</dbReference>
<sequence length="380" mass="42034">MNRVLSLFVSVLIVIPAVIGYGNVMASPKVSVIAHMINTPNAVRWALNQGANGIEIDLKFEGTRPSVFYHGFPCDCTCLLQFLTNRHNRCGALGEGCYASTNATEMTNFLGSSEIISSKLALIYIDAKLDKSVRNYAEAGANVVRLFNEQVLARGFRGQILLGCLTILYSDYLRGALREAAKSNYTDRYFYTIDNEGDHAFKVLDDSLQLGTNNLVYATGITACLPVTFHDAIQYSLEKKTYAAVGIWTIDQEYSMRTYLNIGVDFILTNRPKRAAELIGLDNIPLPGSALKVKSWDRVMISYAPFWECDCSYFYRFIGGGCAITKMAPPNHACECFYMGAWSCGGQTIKCPDLNDRFCQSPDTSEASCLFGGGDCYGYF</sequence>
<dbReference type="PhylomeDB" id="E9FQQ6"/>
<proteinExistence type="predicted"/>
<dbReference type="eggNOG" id="ENOG502SEQ1">
    <property type="taxonomic scope" value="Eukaryota"/>
</dbReference>
<evidence type="ECO:0008006" key="4">
    <source>
        <dbReference type="Google" id="ProtNLM"/>
    </source>
</evidence>
<evidence type="ECO:0000313" key="3">
    <source>
        <dbReference type="Proteomes" id="UP000000305"/>
    </source>
</evidence>
<dbReference type="HOGENOM" id="CLU_071140_0_0_1"/>
<keyword evidence="3" id="KW-1185">Reference proteome</keyword>
<accession>E9FQQ6</accession>
<evidence type="ECO:0000256" key="1">
    <source>
        <dbReference type="SAM" id="SignalP"/>
    </source>
</evidence>
<feature type="chain" id="PRO_5003239656" description="GP-PDE domain-containing protein" evidence="1">
    <location>
        <begin position="21"/>
        <end position="380"/>
    </location>
</feature>